<evidence type="ECO:0000256" key="1">
    <source>
        <dbReference type="SAM" id="MobiDB-lite"/>
    </source>
</evidence>
<proteinExistence type="predicted"/>
<comment type="caution">
    <text evidence="2">The sequence shown here is derived from an EMBL/GenBank/DDBJ whole genome shotgun (WGS) entry which is preliminary data.</text>
</comment>
<keyword evidence="3" id="KW-1185">Reference proteome</keyword>
<sequence>MRIGREAGIIVLSKYIRPFEHIRSKWPNPESGHRLRGVVIRQEMKEIRGKDQLSIIFHCEDFKDSDGNPIELYAVKRWCHIIKEGPSDFFYDTEPTVEAAGTQSEQELILEEAAQVMDGGDGQLDEMESGAIRGVAETDDDNEPAPENIPTANGQQLNPRKRKPDHQLLALPTYKKFQGSKIVDAQSQYPQKLCQCRSHRVRTYCQCSPGTHYCDQCYAEHVAEDRLVPSTGREEKAAENRRISPWKRKPDHQLLALPTYKKFQGSKIVDAQSQYPQKLCQCRSHRVRTYCQCSPGTHYCNQCYAEHVAENHSVPTNVSLGNSAD</sequence>
<protein>
    <submittedName>
        <fullName evidence="2">Uncharacterized protein</fullName>
    </submittedName>
</protein>
<evidence type="ECO:0000313" key="3">
    <source>
        <dbReference type="Proteomes" id="UP000693970"/>
    </source>
</evidence>
<dbReference type="EMBL" id="JAGRRH010000006">
    <property type="protein sequence ID" value="KAG7368134.1"/>
    <property type="molecule type" value="Genomic_DNA"/>
</dbReference>
<dbReference type="AlphaFoldDB" id="A0A9K3LT66"/>
<evidence type="ECO:0000313" key="2">
    <source>
        <dbReference type="EMBL" id="KAG7368134.1"/>
    </source>
</evidence>
<accession>A0A9K3LT66</accession>
<dbReference type="Proteomes" id="UP000693970">
    <property type="component" value="Unassembled WGS sequence"/>
</dbReference>
<reference evidence="2" key="2">
    <citation type="submission" date="2021-04" db="EMBL/GenBank/DDBJ databases">
        <authorList>
            <person name="Podell S."/>
        </authorList>
    </citation>
    <scope>NUCLEOTIDE SEQUENCE</scope>
    <source>
        <strain evidence="2">Hildebrandi</strain>
    </source>
</reference>
<gene>
    <name evidence="2" type="ORF">IV203_030877</name>
</gene>
<feature type="region of interest" description="Disordered" evidence="1">
    <location>
        <begin position="136"/>
        <end position="162"/>
    </location>
</feature>
<reference evidence="2" key="1">
    <citation type="journal article" date="2021" name="Sci. Rep.">
        <title>Diploid genomic architecture of Nitzschia inconspicua, an elite biomass production diatom.</title>
        <authorList>
            <person name="Oliver A."/>
            <person name="Podell S."/>
            <person name="Pinowska A."/>
            <person name="Traller J.C."/>
            <person name="Smith S.R."/>
            <person name="McClure R."/>
            <person name="Beliaev A."/>
            <person name="Bohutskyi P."/>
            <person name="Hill E.A."/>
            <person name="Rabines A."/>
            <person name="Zheng H."/>
            <person name="Allen L.Z."/>
            <person name="Kuo A."/>
            <person name="Grigoriev I.V."/>
            <person name="Allen A.E."/>
            <person name="Hazlebeck D."/>
            <person name="Allen E.E."/>
        </authorList>
    </citation>
    <scope>NUCLEOTIDE SEQUENCE</scope>
    <source>
        <strain evidence="2">Hildebrandi</strain>
    </source>
</reference>
<organism evidence="2 3">
    <name type="scientific">Nitzschia inconspicua</name>
    <dbReference type="NCBI Taxonomy" id="303405"/>
    <lineage>
        <taxon>Eukaryota</taxon>
        <taxon>Sar</taxon>
        <taxon>Stramenopiles</taxon>
        <taxon>Ochrophyta</taxon>
        <taxon>Bacillariophyta</taxon>
        <taxon>Bacillariophyceae</taxon>
        <taxon>Bacillariophycidae</taxon>
        <taxon>Bacillariales</taxon>
        <taxon>Bacillariaceae</taxon>
        <taxon>Nitzschia</taxon>
    </lineage>
</organism>
<name>A0A9K3LT66_9STRA</name>